<name>T1JIE0_STRMM</name>
<evidence type="ECO:0000256" key="14">
    <source>
        <dbReference type="ARBA" id="ARBA00043162"/>
    </source>
</evidence>
<keyword evidence="4" id="KW-0378">Hydrolase</keyword>
<protein>
    <recommendedName>
        <fullName evidence="10">U8 snoRNA-decapping enzyme</fullName>
        <ecNumber evidence="9">3.6.1.64</ecNumber>
    </recommendedName>
    <alternativeName>
        <fullName evidence="13">IDP phosphatase</fullName>
    </alternativeName>
    <alternativeName>
        <fullName evidence="11">Inosine diphosphate phosphatase</fullName>
    </alternativeName>
    <alternativeName>
        <fullName evidence="12">Nucleoside diphosphate-linked moiety X motif 16</fullName>
    </alternativeName>
    <alternativeName>
        <fullName evidence="14">m7GpppN-mRNA hydrolase</fullName>
    </alternativeName>
</protein>
<dbReference type="GO" id="GO:0140933">
    <property type="term" value="F:5'-(N(7)-methylguanosine 5'-triphospho)-[mRNA] hydrolase activity"/>
    <property type="evidence" value="ECO:0007669"/>
    <property type="project" value="UniProtKB-EC"/>
</dbReference>
<evidence type="ECO:0000256" key="15">
    <source>
        <dbReference type="ARBA" id="ARBA00047661"/>
    </source>
</evidence>
<comment type="catalytic activity">
    <reaction evidence="15">
        <text>a 5'-end (N(7)-methyl 5'-triphosphoguanosine)-ribonucleoside in mRNA + H2O = N(7)-methyl-GDP + a 5'-end phospho-ribonucleoside in mRNA + 2 H(+)</text>
        <dbReference type="Rhea" id="RHEA:67484"/>
        <dbReference type="Rhea" id="RHEA-COMP:15692"/>
        <dbReference type="Rhea" id="RHEA-COMP:17167"/>
        <dbReference type="ChEBI" id="CHEBI:15377"/>
        <dbReference type="ChEBI" id="CHEBI:15378"/>
        <dbReference type="ChEBI" id="CHEBI:63714"/>
        <dbReference type="ChEBI" id="CHEBI:138282"/>
        <dbReference type="ChEBI" id="CHEBI:156461"/>
        <dbReference type="EC" id="3.6.1.62"/>
    </reaction>
    <physiologicalReaction direction="left-to-right" evidence="15">
        <dbReference type="Rhea" id="RHEA:67485"/>
    </physiologicalReaction>
</comment>
<keyword evidence="20" id="KW-1185">Reference proteome</keyword>
<dbReference type="AlphaFoldDB" id="T1JIE0"/>
<evidence type="ECO:0000313" key="20">
    <source>
        <dbReference type="Proteomes" id="UP000014500"/>
    </source>
</evidence>
<dbReference type="PANTHER" id="PTHR31699">
    <property type="entry name" value="NUDIX T16 FAMILY MEMBER"/>
    <property type="match status" value="1"/>
</dbReference>
<comment type="subcellular location">
    <subcellularLocation>
        <location evidence="2">Nucleus</location>
        <location evidence="2">Nucleolus</location>
    </subcellularLocation>
    <subcellularLocation>
        <location evidence="3">Nucleus</location>
        <location evidence="3">Nucleoplasm</location>
    </subcellularLocation>
</comment>
<reference evidence="19" key="2">
    <citation type="submission" date="2015-02" db="UniProtKB">
        <authorList>
            <consortium name="EnsemblMetazoa"/>
        </authorList>
    </citation>
    <scope>IDENTIFICATION</scope>
</reference>
<dbReference type="SUPFAM" id="SSF55811">
    <property type="entry name" value="Nudix"/>
    <property type="match status" value="1"/>
</dbReference>
<dbReference type="STRING" id="126957.T1JIE0"/>
<evidence type="ECO:0000256" key="5">
    <source>
        <dbReference type="ARBA" id="ARBA00022884"/>
    </source>
</evidence>
<dbReference type="InterPro" id="IPR020084">
    <property type="entry name" value="NUDIX_hydrolase_CS"/>
</dbReference>
<evidence type="ECO:0000256" key="9">
    <source>
        <dbReference type="ARBA" id="ARBA00038899"/>
    </source>
</evidence>
<dbReference type="GO" id="GO:0009117">
    <property type="term" value="P:nucleotide metabolic process"/>
    <property type="evidence" value="ECO:0007669"/>
    <property type="project" value="UniProtKB-KW"/>
</dbReference>
<dbReference type="EC" id="3.6.1.64" evidence="9"/>
<evidence type="ECO:0000256" key="10">
    <source>
        <dbReference type="ARBA" id="ARBA00039871"/>
    </source>
</evidence>
<keyword evidence="6" id="KW-0546">Nucleotide metabolism</keyword>
<evidence type="ECO:0000256" key="7">
    <source>
        <dbReference type="ARBA" id="ARBA00023242"/>
    </source>
</evidence>
<dbReference type="PROSITE" id="PS00893">
    <property type="entry name" value="NUDIX_BOX"/>
    <property type="match status" value="1"/>
</dbReference>
<dbReference type="GO" id="GO:0006402">
    <property type="term" value="P:mRNA catabolic process"/>
    <property type="evidence" value="ECO:0007669"/>
    <property type="project" value="TreeGrafter"/>
</dbReference>
<evidence type="ECO:0000256" key="11">
    <source>
        <dbReference type="ARBA" id="ARBA00041450"/>
    </source>
</evidence>
<dbReference type="PROSITE" id="PS51462">
    <property type="entry name" value="NUDIX"/>
    <property type="match status" value="1"/>
</dbReference>
<dbReference type="InterPro" id="IPR054754">
    <property type="entry name" value="NudT16"/>
</dbReference>
<dbReference type="InterPro" id="IPR000086">
    <property type="entry name" value="NUDIX_hydrolase_dom"/>
</dbReference>
<evidence type="ECO:0000256" key="16">
    <source>
        <dbReference type="ARBA" id="ARBA00047875"/>
    </source>
</evidence>
<dbReference type="GO" id="GO:1990174">
    <property type="term" value="F:phosphodiesterase decapping endonuclease activity"/>
    <property type="evidence" value="ECO:0007669"/>
    <property type="project" value="TreeGrafter"/>
</dbReference>
<evidence type="ECO:0000256" key="13">
    <source>
        <dbReference type="ARBA" id="ARBA00042015"/>
    </source>
</evidence>
<dbReference type="Proteomes" id="UP000014500">
    <property type="component" value="Unassembled WGS sequence"/>
</dbReference>
<evidence type="ECO:0000256" key="3">
    <source>
        <dbReference type="ARBA" id="ARBA00004642"/>
    </source>
</evidence>
<dbReference type="eggNOG" id="ENOG502S20E">
    <property type="taxonomic scope" value="Eukaryota"/>
</dbReference>
<keyword evidence="7" id="KW-0539">Nucleus</keyword>
<dbReference type="GO" id="GO:0005654">
    <property type="term" value="C:nucleoplasm"/>
    <property type="evidence" value="ECO:0007669"/>
    <property type="project" value="UniProtKB-SubCell"/>
</dbReference>
<evidence type="ECO:0000256" key="12">
    <source>
        <dbReference type="ARBA" id="ARBA00041656"/>
    </source>
</evidence>
<dbReference type="EnsemblMetazoa" id="SMAR013621-RA">
    <property type="protein sequence ID" value="SMAR013621-PA"/>
    <property type="gene ID" value="SMAR013621"/>
</dbReference>
<reference evidence="20" key="1">
    <citation type="submission" date="2011-05" db="EMBL/GenBank/DDBJ databases">
        <authorList>
            <person name="Richards S.R."/>
            <person name="Qu J."/>
            <person name="Jiang H."/>
            <person name="Jhangiani S.N."/>
            <person name="Agravi P."/>
            <person name="Goodspeed R."/>
            <person name="Gross S."/>
            <person name="Mandapat C."/>
            <person name="Jackson L."/>
            <person name="Mathew T."/>
            <person name="Pu L."/>
            <person name="Thornton R."/>
            <person name="Saada N."/>
            <person name="Wilczek-Boney K.B."/>
            <person name="Lee S."/>
            <person name="Kovar C."/>
            <person name="Wu Y."/>
            <person name="Scherer S.E."/>
            <person name="Worley K.C."/>
            <person name="Muzny D.M."/>
            <person name="Gibbs R."/>
        </authorList>
    </citation>
    <scope>NUCLEOTIDE SEQUENCE</scope>
    <source>
        <strain evidence="20">Brora</strain>
    </source>
</reference>
<accession>T1JIE0</accession>
<dbReference type="Gene3D" id="3.90.79.10">
    <property type="entry name" value="Nucleoside Triphosphate Pyrophosphohydrolase"/>
    <property type="match status" value="1"/>
</dbReference>
<dbReference type="GO" id="GO:0030515">
    <property type="term" value="F:snoRNA binding"/>
    <property type="evidence" value="ECO:0007669"/>
    <property type="project" value="TreeGrafter"/>
</dbReference>
<dbReference type="GO" id="GO:0016077">
    <property type="term" value="P:sno(s)RNA catabolic process"/>
    <property type="evidence" value="ECO:0007669"/>
    <property type="project" value="TreeGrafter"/>
</dbReference>
<comment type="catalytic activity">
    <reaction evidence="17">
        <text>dIDP + H2O = dIMP + phosphate + H(+)</text>
        <dbReference type="Rhea" id="RHEA:35211"/>
        <dbReference type="ChEBI" id="CHEBI:15377"/>
        <dbReference type="ChEBI" id="CHEBI:15378"/>
        <dbReference type="ChEBI" id="CHEBI:43474"/>
        <dbReference type="ChEBI" id="CHEBI:61194"/>
        <dbReference type="ChEBI" id="CHEBI:62286"/>
        <dbReference type="EC" id="3.6.1.64"/>
    </reaction>
    <physiologicalReaction direction="left-to-right" evidence="17">
        <dbReference type="Rhea" id="RHEA:35212"/>
    </physiologicalReaction>
</comment>
<dbReference type="EMBL" id="JH431734">
    <property type="status" value="NOT_ANNOTATED_CDS"/>
    <property type="molecule type" value="Genomic_DNA"/>
</dbReference>
<evidence type="ECO:0000256" key="1">
    <source>
        <dbReference type="ARBA" id="ARBA00001941"/>
    </source>
</evidence>
<dbReference type="GO" id="GO:0005730">
    <property type="term" value="C:nucleolus"/>
    <property type="evidence" value="ECO:0007669"/>
    <property type="project" value="UniProtKB-SubCell"/>
</dbReference>
<evidence type="ECO:0000259" key="18">
    <source>
        <dbReference type="PROSITE" id="PS51462"/>
    </source>
</evidence>
<feature type="domain" description="Nudix hydrolase" evidence="18">
    <location>
        <begin position="1"/>
        <end position="112"/>
    </location>
</feature>
<dbReference type="PhylomeDB" id="T1JIE0"/>
<comment type="cofactor">
    <cofactor evidence="1">
        <name>Co(2+)</name>
        <dbReference type="ChEBI" id="CHEBI:48828"/>
    </cofactor>
</comment>
<dbReference type="OMA" id="ENRTLEC"/>
<dbReference type="PANTHER" id="PTHR31699:SF1">
    <property type="entry name" value="U8 SNORNA-DECAPPING ENZYME"/>
    <property type="match status" value="1"/>
</dbReference>
<organism evidence="19 20">
    <name type="scientific">Strigamia maritima</name>
    <name type="common">European centipede</name>
    <name type="synonym">Geophilus maritimus</name>
    <dbReference type="NCBI Taxonomy" id="126957"/>
    <lineage>
        <taxon>Eukaryota</taxon>
        <taxon>Metazoa</taxon>
        <taxon>Ecdysozoa</taxon>
        <taxon>Arthropoda</taxon>
        <taxon>Myriapoda</taxon>
        <taxon>Chilopoda</taxon>
        <taxon>Pleurostigmophora</taxon>
        <taxon>Geophilomorpha</taxon>
        <taxon>Linotaeniidae</taxon>
        <taxon>Strigamia</taxon>
    </lineage>
</organism>
<evidence type="ECO:0000256" key="8">
    <source>
        <dbReference type="ARBA" id="ARBA00038173"/>
    </source>
</evidence>
<dbReference type="Pfam" id="PF22327">
    <property type="entry name" value="Nudt16-like"/>
    <property type="match status" value="1"/>
</dbReference>
<dbReference type="HOGENOM" id="CLU_110418_1_0_1"/>
<evidence type="ECO:0000256" key="6">
    <source>
        <dbReference type="ARBA" id="ARBA00023080"/>
    </source>
</evidence>
<comment type="similarity">
    <text evidence="8">Belongs to the Nudix hydrolase family. NUDT16 subfamily.</text>
</comment>
<evidence type="ECO:0000256" key="17">
    <source>
        <dbReference type="ARBA" id="ARBA00048945"/>
    </source>
</evidence>
<sequence length="151" mass="17226">MQMRFDGQIGFPGGLVNPGEKPVDAVNREMREEIDLDLSKHRATDESHVMSHVDHKTKLVTHFFAIEVNLDEFLVIEKRCLDAEDYGEESLGVLRACLYTMADKIRGFPSFLKQNFVGCCKEQLCQGLRTCNIMTEEEIRTGLSRSNDIKK</sequence>
<proteinExistence type="inferred from homology"/>
<keyword evidence="5" id="KW-0694">RNA-binding</keyword>
<dbReference type="InterPro" id="IPR015797">
    <property type="entry name" value="NUDIX_hydrolase-like_dom_sf"/>
</dbReference>
<evidence type="ECO:0000313" key="19">
    <source>
        <dbReference type="EnsemblMetazoa" id="SMAR013621-PA"/>
    </source>
</evidence>
<evidence type="ECO:0000256" key="4">
    <source>
        <dbReference type="ARBA" id="ARBA00022801"/>
    </source>
</evidence>
<dbReference type="GO" id="GO:1990003">
    <property type="term" value="F:IDP phosphatase activity"/>
    <property type="evidence" value="ECO:0007669"/>
    <property type="project" value="UniProtKB-EC"/>
</dbReference>
<evidence type="ECO:0000256" key="2">
    <source>
        <dbReference type="ARBA" id="ARBA00004604"/>
    </source>
</evidence>
<comment type="catalytic activity">
    <reaction evidence="16">
        <text>IDP + H2O = IMP + phosphate + H(+)</text>
        <dbReference type="Rhea" id="RHEA:35207"/>
        <dbReference type="ChEBI" id="CHEBI:15377"/>
        <dbReference type="ChEBI" id="CHEBI:15378"/>
        <dbReference type="ChEBI" id="CHEBI:43474"/>
        <dbReference type="ChEBI" id="CHEBI:58053"/>
        <dbReference type="ChEBI" id="CHEBI:58280"/>
        <dbReference type="EC" id="3.6.1.64"/>
    </reaction>
    <physiologicalReaction direction="left-to-right" evidence="16">
        <dbReference type="Rhea" id="RHEA:35208"/>
    </physiologicalReaction>
</comment>